<dbReference type="Proteomes" id="UP000299102">
    <property type="component" value="Unassembled WGS sequence"/>
</dbReference>
<proteinExistence type="predicted"/>
<comment type="caution">
    <text evidence="1">The sequence shown here is derived from an EMBL/GenBank/DDBJ whole genome shotgun (WGS) entry which is preliminary data.</text>
</comment>
<name>A0A4C1ZAS7_EUMVA</name>
<dbReference type="AlphaFoldDB" id="A0A4C1ZAS7"/>
<sequence length="119" mass="13201">MYFAFFTHQLAHSRIFHTPFFASAVSGRRTYDASCPGVFSSGIPPRRSSVGTPILSSTVTAISGSDGEVAGRHFVQTGEIRRWRTSTVRKNYDDHLLPRISVVVVAGLLHPFLRVQVRV</sequence>
<keyword evidence="2" id="KW-1185">Reference proteome</keyword>
<evidence type="ECO:0000313" key="1">
    <source>
        <dbReference type="EMBL" id="GBP84820.1"/>
    </source>
</evidence>
<evidence type="ECO:0000313" key="2">
    <source>
        <dbReference type="Proteomes" id="UP000299102"/>
    </source>
</evidence>
<dbReference type="EMBL" id="BGZK01001700">
    <property type="protein sequence ID" value="GBP84820.1"/>
    <property type="molecule type" value="Genomic_DNA"/>
</dbReference>
<accession>A0A4C1ZAS7</accession>
<organism evidence="1 2">
    <name type="scientific">Eumeta variegata</name>
    <name type="common">Bagworm moth</name>
    <name type="synonym">Eumeta japonica</name>
    <dbReference type="NCBI Taxonomy" id="151549"/>
    <lineage>
        <taxon>Eukaryota</taxon>
        <taxon>Metazoa</taxon>
        <taxon>Ecdysozoa</taxon>
        <taxon>Arthropoda</taxon>
        <taxon>Hexapoda</taxon>
        <taxon>Insecta</taxon>
        <taxon>Pterygota</taxon>
        <taxon>Neoptera</taxon>
        <taxon>Endopterygota</taxon>
        <taxon>Lepidoptera</taxon>
        <taxon>Glossata</taxon>
        <taxon>Ditrysia</taxon>
        <taxon>Tineoidea</taxon>
        <taxon>Psychidae</taxon>
        <taxon>Oiketicinae</taxon>
        <taxon>Eumeta</taxon>
    </lineage>
</organism>
<protein>
    <submittedName>
        <fullName evidence="1">Uncharacterized protein</fullName>
    </submittedName>
</protein>
<reference evidence="1 2" key="1">
    <citation type="journal article" date="2019" name="Commun. Biol.">
        <title>The bagworm genome reveals a unique fibroin gene that provides high tensile strength.</title>
        <authorList>
            <person name="Kono N."/>
            <person name="Nakamura H."/>
            <person name="Ohtoshi R."/>
            <person name="Tomita M."/>
            <person name="Numata K."/>
            <person name="Arakawa K."/>
        </authorList>
    </citation>
    <scope>NUCLEOTIDE SEQUENCE [LARGE SCALE GENOMIC DNA]</scope>
</reference>
<gene>
    <name evidence="1" type="ORF">EVAR_32719_1</name>
</gene>